<evidence type="ECO:0000256" key="6">
    <source>
        <dbReference type="ARBA" id="ARBA00022556"/>
    </source>
</evidence>
<evidence type="ECO:0000256" key="8">
    <source>
        <dbReference type="ARBA" id="ARBA00022679"/>
    </source>
</evidence>
<evidence type="ECO:0000256" key="11">
    <source>
        <dbReference type="HAMAP-Rule" id="MF_00392"/>
    </source>
</evidence>
<keyword evidence="7 11" id="KW-0328">Glycosyltransferase</keyword>
<sequence>MIKKRQTRIAMIAGEMSGDLLGAGVIRELKKHLKNVEFIGVGGPQMLEEGFQSLANMSELSVMGISDVLRRYPQLYFIRERLLKEWTINPPDVFIGIDYPDFNLSVETRLKRQNVKTVHLVSPKVWAWRQKRVYLIKKAVDLVLTLFPFEESFYQQYDVPAQFVGHPLADLIEINPNNAALRKKYNYKPDDTILAVLPGSRIGEIKYIGPLFLEVMQRIAVEMPHVHFIVPIACQELYPVFFKQFQARYRHLKIQIIQGSAREAMAISDVVLTKSGTATLEAMLLKRPMVVAFKWSKFTHAIIAPQVKIPYVALPNLLANKKLVPEFVQEKATANSITESVLNLLACPSQSNLNKQFTAIHHTLRQNANEKAALSILRILETSSA</sequence>
<dbReference type="NCBIfam" id="TIGR00215">
    <property type="entry name" value="lpxB"/>
    <property type="match status" value="1"/>
</dbReference>
<dbReference type="SUPFAM" id="SSF53756">
    <property type="entry name" value="UDP-Glycosyltransferase/glycogen phosphorylase"/>
    <property type="match status" value="1"/>
</dbReference>
<keyword evidence="5 11" id="KW-0444">Lipid biosynthesis</keyword>
<dbReference type="GO" id="GO:0005543">
    <property type="term" value="F:phospholipid binding"/>
    <property type="evidence" value="ECO:0007669"/>
    <property type="project" value="TreeGrafter"/>
</dbReference>
<proteinExistence type="inferred from homology"/>
<comment type="catalytic activity">
    <reaction evidence="10 11">
        <text>a lipid X + a UDP-2-N,3-O-bis[(3R)-3-hydroxyacyl]-alpha-D-glucosamine = a lipid A disaccharide + UDP + H(+)</text>
        <dbReference type="Rhea" id="RHEA:67828"/>
        <dbReference type="ChEBI" id="CHEBI:15378"/>
        <dbReference type="ChEBI" id="CHEBI:58223"/>
        <dbReference type="ChEBI" id="CHEBI:137748"/>
        <dbReference type="ChEBI" id="CHEBI:176338"/>
        <dbReference type="ChEBI" id="CHEBI:176343"/>
        <dbReference type="EC" id="2.4.1.182"/>
    </reaction>
</comment>
<dbReference type="Pfam" id="PF02684">
    <property type="entry name" value="LpxB"/>
    <property type="match status" value="1"/>
</dbReference>
<dbReference type="GO" id="GO:0008915">
    <property type="term" value="F:lipid-A-disaccharide synthase activity"/>
    <property type="evidence" value="ECO:0007669"/>
    <property type="project" value="UniProtKB-UniRule"/>
</dbReference>
<keyword evidence="8 11" id="KW-0808">Transferase</keyword>
<dbReference type="PANTHER" id="PTHR30372:SF4">
    <property type="entry name" value="LIPID-A-DISACCHARIDE SYNTHASE, MITOCHONDRIAL-RELATED"/>
    <property type="match status" value="1"/>
</dbReference>
<comment type="similarity">
    <text evidence="2 11">Belongs to the LpxB family.</text>
</comment>
<evidence type="ECO:0000256" key="4">
    <source>
        <dbReference type="ARBA" id="ARBA00020902"/>
    </source>
</evidence>
<evidence type="ECO:0000313" key="13">
    <source>
        <dbReference type="Proteomes" id="UP000239239"/>
    </source>
</evidence>
<evidence type="ECO:0000256" key="10">
    <source>
        <dbReference type="ARBA" id="ARBA00048975"/>
    </source>
</evidence>
<evidence type="ECO:0000313" key="12">
    <source>
        <dbReference type="EMBL" id="PPK33915.1"/>
    </source>
</evidence>
<dbReference type="PANTHER" id="PTHR30372">
    <property type="entry name" value="LIPID-A-DISACCHARIDE SYNTHASE"/>
    <property type="match status" value="1"/>
</dbReference>
<organism evidence="12 13">
    <name type="scientific">Legionella pneumophila</name>
    <dbReference type="NCBI Taxonomy" id="446"/>
    <lineage>
        <taxon>Bacteria</taxon>
        <taxon>Pseudomonadati</taxon>
        <taxon>Pseudomonadota</taxon>
        <taxon>Gammaproteobacteria</taxon>
        <taxon>Legionellales</taxon>
        <taxon>Legionellaceae</taxon>
        <taxon>Legionella</taxon>
    </lineage>
</organism>
<evidence type="ECO:0000256" key="1">
    <source>
        <dbReference type="ARBA" id="ARBA00002056"/>
    </source>
</evidence>
<gene>
    <name evidence="11" type="primary">lpxB</name>
    <name evidence="12" type="ORF">C3928_00035</name>
</gene>
<keyword evidence="6 11" id="KW-0441">Lipid A biosynthesis</keyword>
<comment type="caution">
    <text evidence="12">The sequence shown here is derived from an EMBL/GenBank/DDBJ whole genome shotgun (WGS) entry which is preliminary data.</text>
</comment>
<evidence type="ECO:0000256" key="2">
    <source>
        <dbReference type="ARBA" id="ARBA00007868"/>
    </source>
</evidence>
<evidence type="ECO:0000256" key="9">
    <source>
        <dbReference type="ARBA" id="ARBA00023098"/>
    </source>
</evidence>
<evidence type="ECO:0000256" key="3">
    <source>
        <dbReference type="ARBA" id="ARBA00012687"/>
    </source>
</evidence>
<keyword evidence="9 11" id="KW-0443">Lipid metabolism</keyword>
<comment type="function">
    <text evidence="1 11">Condensation of UDP-2,3-diacylglucosamine and 2,3-diacylglucosamine-1-phosphate to form lipid A disaccharide, a precursor of lipid A, a phosphorylated glycolipid that anchors the lipopolysaccharide to the outer membrane of the cell.</text>
</comment>
<name>A0A2S6F917_LEGPN</name>
<dbReference type="Proteomes" id="UP000239239">
    <property type="component" value="Unassembled WGS sequence"/>
</dbReference>
<dbReference type="HAMAP" id="MF_00392">
    <property type="entry name" value="LpxB"/>
    <property type="match status" value="1"/>
</dbReference>
<evidence type="ECO:0000256" key="7">
    <source>
        <dbReference type="ARBA" id="ARBA00022676"/>
    </source>
</evidence>
<evidence type="ECO:0000256" key="5">
    <source>
        <dbReference type="ARBA" id="ARBA00022516"/>
    </source>
</evidence>
<dbReference type="GO" id="GO:0016020">
    <property type="term" value="C:membrane"/>
    <property type="evidence" value="ECO:0007669"/>
    <property type="project" value="GOC"/>
</dbReference>
<dbReference type="UniPathway" id="UPA00973"/>
<protein>
    <recommendedName>
        <fullName evidence="4 11">Lipid-A-disaccharide synthase</fullName>
        <ecNumber evidence="3 11">2.4.1.182</ecNumber>
    </recommendedName>
</protein>
<dbReference type="EMBL" id="PQWY01000001">
    <property type="protein sequence ID" value="PPK33915.1"/>
    <property type="molecule type" value="Genomic_DNA"/>
</dbReference>
<dbReference type="GO" id="GO:0009245">
    <property type="term" value="P:lipid A biosynthetic process"/>
    <property type="evidence" value="ECO:0007669"/>
    <property type="project" value="UniProtKB-UniRule"/>
</dbReference>
<dbReference type="AlphaFoldDB" id="A0A2S6F917"/>
<comment type="pathway">
    <text evidence="11">Bacterial outer membrane biogenesis; LPS lipid A biosynthesis.</text>
</comment>
<dbReference type="RefSeq" id="WP_027228589.1">
    <property type="nucleotide sequence ID" value="NZ_CP017601.1"/>
</dbReference>
<accession>A0A2S6F917</accession>
<dbReference type="EC" id="2.4.1.182" evidence="3 11"/>
<dbReference type="OrthoDB" id="9801642at2"/>
<reference evidence="12 13" key="1">
    <citation type="submission" date="2018-02" db="EMBL/GenBank/DDBJ databases">
        <title>Draft genome sequences of four Legionella pneumophila clinical strains isolated in Ontario.</title>
        <authorList>
            <person name="Fortuna A."/>
            <person name="Ramnarine R."/>
            <person name="Li A."/>
            <person name="Frantz C."/>
            <person name="Mallo G."/>
        </authorList>
    </citation>
    <scope>NUCLEOTIDE SEQUENCE [LARGE SCALE GENOMIC DNA]</scope>
    <source>
        <strain evidence="12 13">LG61</strain>
    </source>
</reference>
<dbReference type="InterPro" id="IPR003835">
    <property type="entry name" value="Glyco_trans_19"/>
</dbReference>